<dbReference type="Proteomes" id="UP001153076">
    <property type="component" value="Unassembled WGS sequence"/>
</dbReference>
<dbReference type="OrthoDB" id="1935089at2759"/>
<protein>
    <submittedName>
        <fullName evidence="1">Uncharacterized protein</fullName>
    </submittedName>
</protein>
<comment type="caution">
    <text evidence="1">The sequence shown here is derived from an EMBL/GenBank/DDBJ whole genome shotgun (WGS) entry which is preliminary data.</text>
</comment>
<keyword evidence="2" id="KW-1185">Reference proteome</keyword>
<dbReference type="EMBL" id="JAKOGI010000003">
    <property type="protein sequence ID" value="KAJ8452648.1"/>
    <property type="molecule type" value="Genomic_DNA"/>
</dbReference>
<accession>A0A9Q1L005</accession>
<name>A0A9Q1L005_9CARY</name>
<sequence>MSMRNLKFAEQMGNKIGRFVEADQTNILVPSKALKIKVDYDLQKPLRQGLMLKLNDTPSWFKMKDVKLPDFYVSATEKHSQRKKVRCHRFENFWALDNGCANIVENTWSLLGSSNPTFRCMEKIGRCMKDLAEWNNSTYGNLQCEIKKLQSQLLSTTTASDRKHIFDEIGDLRRKEEVLWWQRSRTDFLHCGYSNSAWFHHRAS</sequence>
<gene>
    <name evidence="1" type="ORF">Cgig2_004984</name>
</gene>
<evidence type="ECO:0000313" key="2">
    <source>
        <dbReference type="Proteomes" id="UP001153076"/>
    </source>
</evidence>
<proteinExistence type="predicted"/>
<evidence type="ECO:0000313" key="1">
    <source>
        <dbReference type="EMBL" id="KAJ8452648.1"/>
    </source>
</evidence>
<organism evidence="1 2">
    <name type="scientific">Carnegiea gigantea</name>
    <dbReference type="NCBI Taxonomy" id="171969"/>
    <lineage>
        <taxon>Eukaryota</taxon>
        <taxon>Viridiplantae</taxon>
        <taxon>Streptophyta</taxon>
        <taxon>Embryophyta</taxon>
        <taxon>Tracheophyta</taxon>
        <taxon>Spermatophyta</taxon>
        <taxon>Magnoliopsida</taxon>
        <taxon>eudicotyledons</taxon>
        <taxon>Gunneridae</taxon>
        <taxon>Pentapetalae</taxon>
        <taxon>Caryophyllales</taxon>
        <taxon>Cactineae</taxon>
        <taxon>Cactaceae</taxon>
        <taxon>Cactoideae</taxon>
        <taxon>Echinocereeae</taxon>
        <taxon>Carnegiea</taxon>
    </lineage>
</organism>
<dbReference type="AlphaFoldDB" id="A0A9Q1L005"/>
<reference evidence="1" key="1">
    <citation type="submission" date="2022-04" db="EMBL/GenBank/DDBJ databases">
        <title>Carnegiea gigantea Genome sequencing and assembly v2.</title>
        <authorList>
            <person name="Copetti D."/>
            <person name="Sanderson M.J."/>
            <person name="Burquez A."/>
            <person name="Wojciechowski M.F."/>
        </authorList>
    </citation>
    <scope>NUCLEOTIDE SEQUENCE</scope>
    <source>
        <strain evidence="1">SGP5-SGP5p</strain>
        <tissue evidence="1">Aerial part</tissue>
    </source>
</reference>